<keyword evidence="1" id="KW-0812">Transmembrane</keyword>
<dbReference type="AlphaFoldDB" id="A0A5J4YG47"/>
<keyword evidence="3" id="KW-1185">Reference proteome</keyword>
<feature type="transmembrane region" description="Helical" evidence="1">
    <location>
        <begin position="485"/>
        <end position="503"/>
    </location>
</feature>
<name>A0A5J4YG47_PORPP</name>
<organism evidence="2 3">
    <name type="scientific">Porphyridium purpureum</name>
    <name type="common">Red alga</name>
    <name type="synonym">Porphyridium cruentum</name>
    <dbReference type="NCBI Taxonomy" id="35688"/>
    <lineage>
        <taxon>Eukaryota</taxon>
        <taxon>Rhodophyta</taxon>
        <taxon>Bangiophyceae</taxon>
        <taxon>Porphyridiales</taxon>
        <taxon>Porphyridiaceae</taxon>
        <taxon>Porphyridium</taxon>
    </lineage>
</organism>
<sequence>MMMAVCAPASALVQHSARGGAQRVRVERAVVRREDDDGDADDEDRNDGLDQITWSKEELKEAFFLQFVSFTNDAESWLNNVVYSDGKMEGMFASCTKEKAAALDAESCYMFNANVETIYGEFFTEAELDNYKFKEPVLTSIANGGPAPTIDEFVLDVEEMEGIFSGTFDCKMEHRDKVFAFEVSFQILDDYSITFYVLKTCGGGANADIKLGYLNKHRDLVAFDANKPLSVPGTISTTTVFMYLDSETAEVAYKRPTVQVDDPSVVRIKLRQGSTGGVLTSVPTFIDVWYDCLARKKTMISLTVSMPPYEDVIMKWEKDCNIADQITMSIGTTSDSANVYDSGKTGAAFGVVYSNLDEIDNAHYTVPVGKTSIMFFLANNFPSEGDGVDISIGRIVVTKSNPLVLGAVVAPNPKSPIRPSGGVLASGDSAIITVNFICKRAGRSNVLVTLPIVDGKNIEFGFTKLCENSQKVKEEGFLVTVSSSFYLMIFAGVVALGVVMFGGKKAYDAFKAKAMGYAQT</sequence>
<protein>
    <submittedName>
        <fullName evidence="2">Uncharacterized protein</fullName>
    </submittedName>
</protein>
<accession>A0A5J4YG47</accession>
<keyword evidence="1" id="KW-1133">Transmembrane helix</keyword>
<dbReference type="OrthoDB" id="4613at2759"/>
<evidence type="ECO:0000313" key="2">
    <source>
        <dbReference type="EMBL" id="KAA8490401.1"/>
    </source>
</evidence>
<reference evidence="3" key="1">
    <citation type="journal article" date="2019" name="Nat. Commun.">
        <title>Expansion of phycobilisome linker gene families in mesophilic red algae.</title>
        <authorList>
            <person name="Lee J."/>
            <person name="Kim D."/>
            <person name="Bhattacharya D."/>
            <person name="Yoon H.S."/>
        </authorList>
    </citation>
    <scope>NUCLEOTIDE SEQUENCE [LARGE SCALE GENOMIC DNA]</scope>
    <source>
        <strain evidence="3">CCMP 1328</strain>
    </source>
</reference>
<keyword evidence="1" id="KW-0472">Membrane</keyword>
<dbReference type="Proteomes" id="UP000324585">
    <property type="component" value="Unassembled WGS sequence"/>
</dbReference>
<dbReference type="EMBL" id="VRMN01000029">
    <property type="protein sequence ID" value="KAA8490401.1"/>
    <property type="molecule type" value="Genomic_DNA"/>
</dbReference>
<comment type="caution">
    <text evidence="2">The sequence shown here is derived from an EMBL/GenBank/DDBJ whole genome shotgun (WGS) entry which is preliminary data.</text>
</comment>
<evidence type="ECO:0000313" key="3">
    <source>
        <dbReference type="Proteomes" id="UP000324585"/>
    </source>
</evidence>
<dbReference type="OMA" id="KLCENSQ"/>
<proteinExistence type="predicted"/>
<gene>
    <name evidence="2" type="ORF">FVE85_8915</name>
</gene>
<evidence type="ECO:0000256" key="1">
    <source>
        <dbReference type="SAM" id="Phobius"/>
    </source>
</evidence>